<reference evidence="1 2" key="1">
    <citation type="journal article" date="2016" name="Nat. Commun.">
        <title>Thousands of microbial genomes shed light on interconnected biogeochemical processes in an aquifer system.</title>
        <authorList>
            <person name="Anantharaman K."/>
            <person name="Brown C.T."/>
            <person name="Hug L.A."/>
            <person name="Sharon I."/>
            <person name="Castelle C.J."/>
            <person name="Probst A.J."/>
            <person name="Thomas B.C."/>
            <person name="Singh A."/>
            <person name="Wilkins M.J."/>
            <person name="Karaoz U."/>
            <person name="Brodie E.L."/>
            <person name="Williams K.H."/>
            <person name="Hubbard S.S."/>
            <person name="Banfield J.F."/>
        </authorList>
    </citation>
    <scope>NUCLEOTIDE SEQUENCE [LARGE SCALE GENOMIC DNA]</scope>
</reference>
<evidence type="ECO:0008006" key="3">
    <source>
        <dbReference type="Google" id="ProtNLM"/>
    </source>
</evidence>
<gene>
    <name evidence="1" type="ORF">A3B40_03660</name>
</gene>
<protein>
    <recommendedName>
        <fullName evidence="3">PIN domain-containing protein</fullName>
    </recommendedName>
</protein>
<sequence>MAKVFLDTNILINFLEKQDQKLKFSLKGHKLFLSPLSIHISIYVTRQKIPYSRLSNIKDSFSFISISKDIVDKALLGPTNDFEDNVQLHSAAAAECDFFLTSDKELLKTKFFGKVQIVDRL</sequence>
<dbReference type="InterPro" id="IPR029060">
    <property type="entry name" value="PIN-like_dom_sf"/>
</dbReference>
<dbReference type="EMBL" id="MGAI01000032">
    <property type="protein sequence ID" value="OGK44237.1"/>
    <property type="molecule type" value="Genomic_DNA"/>
</dbReference>
<proteinExistence type="predicted"/>
<dbReference type="Gene3D" id="3.40.50.1010">
    <property type="entry name" value="5'-nuclease"/>
    <property type="match status" value="1"/>
</dbReference>
<dbReference type="AlphaFoldDB" id="A0A1F7ILJ3"/>
<evidence type="ECO:0000313" key="1">
    <source>
        <dbReference type="EMBL" id="OGK44237.1"/>
    </source>
</evidence>
<evidence type="ECO:0000313" key="2">
    <source>
        <dbReference type="Proteomes" id="UP000178040"/>
    </source>
</evidence>
<dbReference type="Proteomes" id="UP000178040">
    <property type="component" value="Unassembled WGS sequence"/>
</dbReference>
<dbReference type="CDD" id="cd09854">
    <property type="entry name" value="PIN_VapC-like"/>
    <property type="match status" value="1"/>
</dbReference>
<dbReference type="SUPFAM" id="SSF88723">
    <property type="entry name" value="PIN domain-like"/>
    <property type="match status" value="1"/>
</dbReference>
<comment type="caution">
    <text evidence="1">The sequence shown here is derived from an EMBL/GenBank/DDBJ whole genome shotgun (WGS) entry which is preliminary data.</text>
</comment>
<accession>A0A1F7ILJ3</accession>
<organism evidence="1 2">
    <name type="scientific">Candidatus Roizmanbacteria bacterium RIFCSPLOWO2_01_FULL_37_16</name>
    <dbReference type="NCBI Taxonomy" id="1802058"/>
    <lineage>
        <taxon>Bacteria</taxon>
        <taxon>Candidatus Roizmaniibacteriota</taxon>
    </lineage>
</organism>
<name>A0A1F7ILJ3_9BACT</name>